<dbReference type="InterPro" id="IPR005158">
    <property type="entry name" value="BTAD"/>
</dbReference>
<dbReference type="InterPro" id="IPR036388">
    <property type="entry name" value="WH-like_DNA-bd_sf"/>
</dbReference>
<sequence>MLTCRVLGPTELGAGRGPVELGGPLPRRLVTALVAAAGRPVGGDALAQAVWGDEPPASPEVSLQAYVSRLRRALGPGHRDALERVGDGYRLTGAQTDAAAFEAEVARGRELLDAERPAEAVRVFDAALRLWRGEAFADLAGTAVVEAPRARLEELRQVAVEERLAARLAAGDAPGAVAELAPAVRAEPYRERRWELLILGLYRSARQAEALSALRQVRALLADDLGVDPGPALQSLERRLLAQDPGLLLPSRPPARPRPAAPRPVVTRPLSTFVGRAAEIATLAATGPSARLLTLVGPGGAGKTRLAVEYAATRHDGAGDGPWLVRLADVTEPALLTSAVAAAAGVHQPAEPGPDGLALALADRAALLILDNCEHLVAAVADLVVALLARCPRLRILATSREPLGVDGERLLPVAPLPPEDAVALLVDRIGTVRPGWRPDPGEQAQLERLAGALDGIPLALELAAARARVLGLGELVTLLGERFPALGRVPRGALAPHATLEAAVAWSVDLLPAADRALLLRLWPFEGGFTMEAAVSVGSDLEALSSLVTRSVVAADTTVAPTRYRLLGIIRAYCREHDPDPAASRAAHAAWVRALIERSAPELRGERSAHAIRLLNREVPNLRAGLTHDLGADPAAALRSAGLLEWFWFRGGHVSEGLRMLTAALTAAPDAPAVDRALALAGCGILRFIGGDIDGAAECLWQAKALLAEPDSQDGRRLVSQLLYYEALLWAATGDYATGAARARESMAVSERIGERWATPAGEMALGGALAGSGELAEGRRVLEAAAAHAGELRQNWIAAMSELLLARAWLAPADPDPAAALRALGAALERFREEDDVGNVLSCLHTGAYAVTLSGRPAQGATLLAAVRRHGSRRGLRPDATDPATTTSLAAALDEALDPVTRAAAEADGAALDEAAMIATLWAGQEQSHARR</sequence>
<dbReference type="InterPro" id="IPR016032">
    <property type="entry name" value="Sig_transdc_resp-reg_C-effctor"/>
</dbReference>
<dbReference type="EMBL" id="BOMQ01000081">
    <property type="protein sequence ID" value="GIE53254.1"/>
    <property type="molecule type" value="Genomic_DNA"/>
</dbReference>
<accession>A0A919MKU5</accession>
<dbReference type="Gene3D" id="1.10.10.10">
    <property type="entry name" value="Winged helix-like DNA-binding domain superfamily/Winged helix DNA-binding domain"/>
    <property type="match status" value="1"/>
</dbReference>
<dbReference type="PROSITE" id="PS51755">
    <property type="entry name" value="OMPR_PHOB"/>
    <property type="match status" value="1"/>
</dbReference>
<evidence type="ECO:0000259" key="4">
    <source>
        <dbReference type="PROSITE" id="PS51755"/>
    </source>
</evidence>
<name>A0A919MKU5_9ACTN</name>
<dbReference type="PANTHER" id="PTHR47691:SF3">
    <property type="entry name" value="HTH-TYPE TRANSCRIPTIONAL REGULATOR RV0890C-RELATED"/>
    <property type="match status" value="1"/>
</dbReference>
<keyword evidence="6" id="KW-1185">Reference proteome</keyword>
<dbReference type="Proteomes" id="UP000647172">
    <property type="component" value="Unassembled WGS sequence"/>
</dbReference>
<organism evidence="5 6">
    <name type="scientific">Actinoplanes nipponensis</name>
    <dbReference type="NCBI Taxonomy" id="135950"/>
    <lineage>
        <taxon>Bacteria</taxon>
        <taxon>Bacillati</taxon>
        <taxon>Actinomycetota</taxon>
        <taxon>Actinomycetes</taxon>
        <taxon>Micromonosporales</taxon>
        <taxon>Micromonosporaceae</taxon>
        <taxon>Actinoplanes</taxon>
    </lineage>
</organism>
<keyword evidence="2 3" id="KW-0238">DNA-binding</keyword>
<dbReference type="SMART" id="SM01043">
    <property type="entry name" value="BTAD"/>
    <property type="match status" value="1"/>
</dbReference>
<dbReference type="SMART" id="SM00862">
    <property type="entry name" value="Trans_reg_C"/>
    <property type="match status" value="1"/>
</dbReference>
<dbReference type="Gene3D" id="3.40.50.300">
    <property type="entry name" value="P-loop containing nucleotide triphosphate hydrolases"/>
    <property type="match status" value="1"/>
</dbReference>
<evidence type="ECO:0000313" key="5">
    <source>
        <dbReference type="EMBL" id="GIE53254.1"/>
    </source>
</evidence>
<dbReference type="SUPFAM" id="SSF48452">
    <property type="entry name" value="TPR-like"/>
    <property type="match status" value="1"/>
</dbReference>
<comment type="caution">
    <text evidence="5">The sequence shown here is derived from an EMBL/GenBank/DDBJ whole genome shotgun (WGS) entry which is preliminary data.</text>
</comment>
<feature type="DNA-binding region" description="OmpR/PhoB-type" evidence="3">
    <location>
        <begin position="1"/>
        <end position="93"/>
    </location>
</feature>
<dbReference type="GO" id="GO:0006355">
    <property type="term" value="P:regulation of DNA-templated transcription"/>
    <property type="evidence" value="ECO:0007669"/>
    <property type="project" value="InterPro"/>
</dbReference>
<evidence type="ECO:0000256" key="1">
    <source>
        <dbReference type="ARBA" id="ARBA00005820"/>
    </source>
</evidence>
<gene>
    <name evidence="5" type="ORF">Ani05nite_67880</name>
</gene>
<dbReference type="Pfam" id="PF25872">
    <property type="entry name" value="HTH_77"/>
    <property type="match status" value="1"/>
</dbReference>
<dbReference type="InterPro" id="IPR027417">
    <property type="entry name" value="P-loop_NTPase"/>
</dbReference>
<evidence type="ECO:0000256" key="3">
    <source>
        <dbReference type="PROSITE-ProRule" id="PRU01091"/>
    </source>
</evidence>
<dbReference type="InterPro" id="IPR011990">
    <property type="entry name" value="TPR-like_helical_dom_sf"/>
</dbReference>
<dbReference type="InterPro" id="IPR058852">
    <property type="entry name" value="HTH_77"/>
</dbReference>
<evidence type="ECO:0000256" key="2">
    <source>
        <dbReference type="ARBA" id="ARBA00023125"/>
    </source>
</evidence>
<dbReference type="InterPro" id="IPR001867">
    <property type="entry name" value="OmpR/PhoB-type_DNA-bd"/>
</dbReference>
<dbReference type="CDD" id="cd15831">
    <property type="entry name" value="BTAD"/>
    <property type="match status" value="1"/>
</dbReference>
<dbReference type="Pfam" id="PF00486">
    <property type="entry name" value="Trans_reg_C"/>
    <property type="match status" value="1"/>
</dbReference>
<dbReference type="GO" id="GO:0000160">
    <property type="term" value="P:phosphorelay signal transduction system"/>
    <property type="evidence" value="ECO:0007669"/>
    <property type="project" value="InterPro"/>
</dbReference>
<dbReference type="Pfam" id="PF03704">
    <property type="entry name" value="BTAD"/>
    <property type="match status" value="1"/>
</dbReference>
<dbReference type="SUPFAM" id="SSF46894">
    <property type="entry name" value="C-terminal effector domain of the bipartite response regulators"/>
    <property type="match status" value="1"/>
</dbReference>
<dbReference type="SUPFAM" id="SSF52540">
    <property type="entry name" value="P-loop containing nucleoside triphosphate hydrolases"/>
    <property type="match status" value="1"/>
</dbReference>
<dbReference type="AlphaFoldDB" id="A0A919MKU5"/>
<comment type="similarity">
    <text evidence="1">Belongs to the AfsR/DnrI/RedD regulatory family.</text>
</comment>
<dbReference type="PANTHER" id="PTHR47691">
    <property type="entry name" value="REGULATOR-RELATED"/>
    <property type="match status" value="1"/>
</dbReference>
<feature type="domain" description="OmpR/PhoB-type" evidence="4">
    <location>
        <begin position="1"/>
        <end position="93"/>
    </location>
</feature>
<protein>
    <recommendedName>
        <fullName evidence="4">OmpR/PhoB-type domain-containing protein</fullName>
    </recommendedName>
</protein>
<dbReference type="GO" id="GO:0003677">
    <property type="term" value="F:DNA binding"/>
    <property type="evidence" value="ECO:0007669"/>
    <property type="project" value="UniProtKB-UniRule"/>
</dbReference>
<proteinExistence type="inferred from homology"/>
<reference evidence="5" key="1">
    <citation type="submission" date="2021-01" db="EMBL/GenBank/DDBJ databases">
        <title>Whole genome shotgun sequence of Actinoplanes nipponensis NBRC 14063.</title>
        <authorList>
            <person name="Komaki H."/>
            <person name="Tamura T."/>
        </authorList>
    </citation>
    <scope>NUCLEOTIDE SEQUENCE</scope>
    <source>
        <strain evidence="5">NBRC 14063</strain>
    </source>
</reference>
<dbReference type="Gene3D" id="1.25.40.10">
    <property type="entry name" value="Tetratricopeptide repeat domain"/>
    <property type="match status" value="1"/>
</dbReference>
<dbReference type="RefSeq" id="WP_203775161.1">
    <property type="nucleotide sequence ID" value="NZ_BAAAYJ010000022.1"/>
</dbReference>
<evidence type="ECO:0000313" key="6">
    <source>
        <dbReference type="Proteomes" id="UP000647172"/>
    </source>
</evidence>